<dbReference type="OrthoDB" id="9763537at2"/>
<comment type="similarity">
    <text evidence="2">Belongs to the glycosyl hydrolase 20 family.</text>
</comment>
<dbReference type="SUPFAM" id="SSF55545">
    <property type="entry name" value="beta-N-acetylhexosaminidase-like domain"/>
    <property type="match status" value="1"/>
</dbReference>
<feature type="region of interest" description="Disordered" evidence="7">
    <location>
        <begin position="443"/>
        <end position="464"/>
    </location>
</feature>
<evidence type="ECO:0000256" key="5">
    <source>
        <dbReference type="ARBA" id="ARBA00023295"/>
    </source>
</evidence>
<dbReference type="Gene3D" id="3.30.379.10">
    <property type="entry name" value="Chitobiase/beta-hexosaminidase domain 2-like"/>
    <property type="match status" value="1"/>
</dbReference>
<accession>A0A329QLA0</accession>
<dbReference type="GO" id="GO:0005975">
    <property type="term" value="P:carbohydrate metabolic process"/>
    <property type="evidence" value="ECO:0007669"/>
    <property type="project" value="InterPro"/>
</dbReference>
<dbReference type="GO" id="GO:0016020">
    <property type="term" value="C:membrane"/>
    <property type="evidence" value="ECO:0007669"/>
    <property type="project" value="TreeGrafter"/>
</dbReference>
<dbReference type="InterPro" id="IPR025705">
    <property type="entry name" value="Beta_hexosaminidase_sua/sub"/>
</dbReference>
<evidence type="ECO:0000313" key="11">
    <source>
        <dbReference type="Proteomes" id="UP000250462"/>
    </source>
</evidence>
<keyword evidence="11" id="KW-1185">Reference proteome</keyword>
<evidence type="ECO:0000256" key="6">
    <source>
        <dbReference type="PIRSR" id="PIRSR625705-1"/>
    </source>
</evidence>
<comment type="caution">
    <text evidence="10">The sequence shown here is derived from an EMBL/GenBank/DDBJ whole genome shotgun (WGS) entry which is preliminary data.</text>
</comment>
<feature type="compositionally biased region" description="Basic and acidic residues" evidence="7">
    <location>
        <begin position="547"/>
        <end position="556"/>
    </location>
</feature>
<evidence type="ECO:0000256" key="7">
    <source>
        <dbReference type="SAM" id="MobiDB-lite"/>
    </source>
</evidence>
<evidence type="ECO:0000256" key="2">
    <source>
        <dbReference type="ARBA" id="ARBA00006285"/>
    </source>
</evidence>
<feature type="region of interest" description="Disordered" evidence="7">
    <location>
        <begin position="57"/>
        <end position="76"/>
    </location>
</feature>
<keyword evidence="5" id="KW-0326">Glycosidase</keyword>
<dbReference type="GO" id="GO:0030203">
    <property type="term" value="P:glycosaminoglycan metabolic process"/>
    <property type="evidence" value="ECO:0007669"/>
    <property type="project" value="TreeGrafter"/>
</dbReference>
<dbReference type="InterPro" id="IPR015883">
    <property type="entry name" value="Glyco_hydro_20_cat"/>
</dbReference>
<evidence type="ECO:0000256" key="1">
    <source>
        <dbReference type="ARBA" id="ARBA00001231"/>
    </source>
</evidence>
<dbReference type="EMBL" id="QMIG01000014">
    <property type="protein sequence ID" value="RAW13100.1"/>
    <property type="molecule type" value="Genomic_DNA"/>
</dbReference>
<dbReference type="InterPro" id="IPR015882">
    <property type="entry name" value="HEX_bac_N"/>
</dbReference>
<dbReference type="CDD" id="cd06563">
    <property type="entry name" value="GH20_chitobiase-like"/>
    <property type="match status" value="1"/>
</dbReference>
<feature type="compositionally biased region" description="Polar residues" evidence="7">
    <location>
        <begin position="62"/>
        <end position="72"/>
    </location>
</feature>
<dbReference type="RefSeq" id="WP_112258870.1">
    <property type="nucleotide sequence ID" value="NZ_QMIG01000014.1"/>
</dbReference>
<dbReference type="GO" id="GO:0004563">
    <property type="term" value="F:beta-N-acetylhexosaminidase activity"/>
    <property type="evidence" value="ECO:0007669"/>
    <property type="project" value="UniProtKB-EC"/>
</dbReference>
<dbReference type="EC" id="3.2.1.52" evidence="3"/>
<dbReference type="InterPro" id="IPR029018">
    <property type="entry name" value="Hex-like_dom2"/>
</dbReference>
<dbReference type="PRINTS" id="PR00738">
    <property type="entry name" value="GLHYDRLASE20"/>
</dbReference>
<comment type="catalytic activity">
    <reaction evidence="1">
        <text>Hydrolysis of terminal non-reducing N-acetyl-D-hexosamine residues in N-acetyl-beta-D-hexosaminides.</text>
        <dbReference type="EC" id="3.2.1.52"/>
    </reaction>
</comment>
<feature type="domain" description="Glycoside hydrolase family 20 catalytic" evidence="8">
    <location>
        <begin position="145"/>
        <end position="506"/>
    </location>
</feature>
<dbReference type="InterPro" id="IPR017853">
    <property type="entry name" value="GH"/>
</dbReference>
<protein>
    <recommendedName>
        <fullName evidence="3">beta-N-acetylhexosaminidase</fullName>
        <ecNumber evidence="3">3.2.1.52</ecNumber>
    </recommendedName>
</protein>
<evidence type="ECO:0000256" key="4">
    <source>
        <dbReference type="ARBA" id="ARBA00022801"/>
    </source>
</evidence>
<reference evidence="10 11" key="1">
    <citation type="submission" date="2018-06" db="EMBL/GenBank/DDBJ databases">
        <title>Phytoactinopolyspora halophila sp. nov., a novel halophilic actinomycete isolated from a saline soil in China.</title>
        <authorList>
            <person name="Tang S.-K."/>
        </authorList>
    </citation>
    <scope>NUCLEOTIDE SEQUENCE [LARGE SCALE GENOMIC DNA]</scope>
    <source>
        <strain evidence="10 11">YIM 96934</strain>
    </source>
</reference>
<dbReference type="Pfam" id="PF00728">
    <property type="entry name" value="Glyco_hydro_20"/>
    <property type="match status" value="1"/>
</dbReference>
<gene>
    <name evidence="10" type="ORF">DPM12_13590</name>
</gene>
<evidence type="ECO:0000313" key="10">
    <source>
        <dbReference type="EMBL" id="RAW13100.1"/>
    </source>
</evidence>
<feature type="region of interest" description="Disordered" evidence="7">
    <location>
        <begin position="532"/>
        <end position="556"/>
    </location>
</feature>
<keyword evidence="4" id="KW-0378">Hydrolase</keyword>
<evidence type="ECO:0000259" key="8">
    <source>
        <dbReference type="Pfam" id="PF00728"/>
    </source>
</evidence>
<dbReference type="Proteomes" id="UP000250462">
    <property type="component" value="Unassembled WGS sequence"/>
</dbReference>
<dbReference type="PANTHER" id="PTHR22600:SF57">
    <property type="entry name" value="BETA-N-ACETYLHEXOSAMINIDASE"/>
    <property type="match status" value="1"/>
</dbReference>
<dbReference type="AlphaFoldDB" id="A0A329QLA0"/>
<evidence type="ECO:0000256" key="3">
    <source>
        <dbReference type="ARBA" id="ARBA00012663"/>
    </source>
</evidence>
<sequence>MPVDLVPHPLSVTELPGTFLLSDDVVIVARGSATDPAWLLHDALRAGTGLNIPVTAKHRNDSSPSITFTQTGEEPPDAFPSTAIERYRLDIRTDGVTIESSHPAGFVRAVQTLRQLLPPSTLRTAPVAPGPVEVPCVSIDDEPRFGWRGVMLDVARHFQPKEFVLRLIDLAALHQLNVIHLHLTDDQGWRLEVPGWPKLTEIGSWRSETVRGHGRAANGFDGTPHGGYYSTDDLREIVAYAARRHITVVPEIDMPGHVRAVLAAHPELGNTGQQKPVATTFGIFSEVLAPTDEALAFARDVLDTVVDIFDSPFIHIGGDECPRTEWEESDAARARARELGLSDVSELQSWFTAQLADHARLHGRRVIGWDEILEDGGAPRDAVVSVWREFATAAKAVAAGHDVIVAPQRAVYLDWYPSADPDEPLHIHGHTPLETVADFDPAPADVSEAAPQGDGDHAPAGDPGTGFGRIFGVQAQLWTEYMPTPRSVEYAAFPRLSAVADMAWASMDNRQHHPVTTRMPAHLQRLDAVGVNYRPLDGPRPWQRGGTGDRARFDTR</sequence>
<feature type="active site" description="Proton donor" evidence="6">
    <location>
        <position position="320"/>
    </location>
</feature>
<dbReference type="PANTHER" id="PTHR22600">
    <property type="entry name" value="BETA-HEXOSAMINIDASE"/>
    <property type="match status" value="1"/>
</dbReference>
<dbReference type="Gene3D" id="3.20.20.80">
    <property type="entry name" value="Glycosidases"/>
    <property type="match status" value="1"/>
</dbReference>
<dbReference type="Pfam" id="PF02838">
    <property type="entry name" value="Glyco_hydro_20b"/>
    <property type="match status" value="1"/>
</dbReference>
<name>A0A329QLA0_9ACTN</name>
<organism evidence="10 11">
    <name type="scientific">Phytoactinopolyspora halophila</name>
    <dbReference type="NCBI Taxonomy" id="1981511"/>
    <lineage>
        <taxon>Bacteria</taxon>
        <taxon>Bacillati</taxon>
        <taxon>Actinomycetota</taxon>
        <taxon>Actinomycetes</taxon>
        <taxon>Jiangellales</taxon>
        <taxon>Jiangellaceae</taxon>
        <taxon>Phytoactinopolyspora</taxon>
    </lineage>
</organism>
<feature type="domain" description="Beta-hexosaminidase bacterial type N-terminal" evidence="9">
    <location>
        <begin position="4"/>
        <end position="141"/>
    </location>
</feature>
<dbReference type="SUPFAM" id="SSF51445">
    <property type="entry name" value="(Trans)glycosidases"/>
    <property type="match status" value="1"/>
</dbReference>
<proteinExistence type="inferred from homology"/>
<evidence type="ECO:0000259" key="9">
    <source>
        <dbReference type="Pfam" id="PF02838"/>
    </source>
</evidence>